<dbReference type="Pfam" id="PF00059">
    <property type="entry name" value="Lectin_C"/>
    <property type="match status" value="1"/>
</dbReference>
<evidence type="ECO:0000256" key="1">
    <source>
        <dbReference type="ARBA" id="ARBA00022734"/>
    </source>
</evidence>
<dbReference type="KEGG" id="asn:102383063"/>
<dbReference type="eggNOG" id="KOG4297">
    <property type="taxonomic scope" value="Eukaryota"/>
</dbReference>
<keyword evidence="4" id="KW-1185">Reference proteome</keyword>
<feature type="domain" description="C-type lectin" evidence="3">
    <location>
        <begin position="88"/>
        <end position="214"/>
    </location>
</feature>
<dbReference type="PANTHER" id="PTHR22803">
    <property type="entry name" value="MANNOSE, PHOSPHOLIPASE, LECTIN RECEPTOR RELATED"/>
    <property type="match status" value="1"/>
</dbReference>
<evidence type="ECO:0000259" key="3">
    <source>
        <dbReference type="PROSITE" id="PS50041"/>
    </source>
</evidence>
<dbReference type="Proteomes" id="UP000189705">
    <property type="component" value="Unplaced"/>
</dbReference>
<dbReference type="Gene3D" id="3.10.100.10">
    <property type="entry name" value="Mannose-Binding Protein A, subunit A"/>
    <property type="match status" value="1"/>
</dbReference>
<evidence type="ECO:0000256" key="2">
    <source>
        <dbReference type="SAM" id="Phobius"/>
    </source>
</evidence>
<dbReference type="RefSeq" id="XP_006030024.2">
    <property type="nucleotide sequence ID" value="XM_006029962.3"/>
</dbReference>
<dbReference type="InterPro" id="IPR033989">
    <property type="entry name" value="CD209-like_CTLD"/>
</dbReference>
<dbReference type="InterPro" id="IPR016187">
    <property type="entry name" value="CTDL_fold"/>
</dbReference>
<dbReference type="InParanoid" id="A0A1U7S2G8"/>
<dbReference type="PROSITE" id="PS50041">
    <property type="entry name" value="C_TYPE_LECTIN_2"/>
    <property type="match status" value="1"/>
</dbReference>
<dbReference type="InterPro" id="IPR050111">
    <property type="entry name" value="C-type_lectin/snaclec_domain"/>
</dbReference>
<dbReference type="AlphaFoldDB" id="A0A1U7S2G8"/>
<proteinExistence type="predicted"/>
<dbReference type="CDD" id="cd03590">
    <property type="entry name" value="CLECT_DC-SIGN_like"/>
    <property type="match status" value="1"/>
</dbReference>
<dbReference type="GeneID" id="102383063"/>
<dbReference type="SMART" id="SM00034">
    <property type="entry name" value="CLECT"/>
    <property type="match status" value="1"/>
</dbReference>
<keyword evidence="1" id="KW-0430">Lectin</keyword>
<keyword evidence="2" id="KW-1133">Transmembrane helix</keyword>
<gene>
    <name evidence="5" type="primary">LOC102383063</name>
</gene>
<evidence type="ECO:0000313" key="4">
    <source>
        <dbReference type="Proteomes" id="UP000189705"/>
    </source>
</evidence>
<evidence type="ECO:0000313" key="5">
    <source>
        <dbReference type="RefSeq" id="XP_006030024.2"/>
    </source>
</evidence>
<name>A0A1U7S2G8_ALLSI</name>
<feature type="transmembrane region" description="Helical" evidence="2">
    <location>
        <begin position="25"/>
        <end position="46"/>
    </location>
</feature>
<accession>A0A1U7S2G8</accession>
<dbReference type="SUPFAM" id="SSF56436">
    <property type="entry name" value="C-type lectin-like"/>
    <property type="match status" value="1"/>
</dbReference>
<protein>
    <submittedName>
        <fullName evidence="5">C-type lectin domain family 4 member E-like</fullName>
    </submittedName>
</protein>
<sequence length="220" mass="24882">MSMEGRPNPGAPAEEKGGCPRLSPWAVLIPALIFKACITCGCLVILHKQSREAHRTLPETFPEWHCAQGMPGSKELVWTCCPMGWKAFQTSCYYFSSDVMSWDDSEKNCTAMGSHLVVINTKAEQDFLLKWVKEMLADLPVKMYYIGLTAQEVEGQWCWVDQTPYNKNEAFWKPGEPSDPILEPCTALQVNSKKQARENWNDLACFTDLYRICESAPTCI</sequence>
<reference evidence="5" key="1">
    <citation type="submission" date="2025-08" db="UniProtKB">
        <authorList>
            <consortium name="RefSeq"/>
        </authorList>
    </citation>
    <scope>IDENTIFICATION</scope>
</reference>
<dbReference type="GO" id="GO:0030246">
    <property type="term" value="F:carbohydrate binding"/>
    <property type="evidence" value="ECO:0007669"/>
    <property type="project" value="UniProtKB-KW"/>
</dbReference>
<organism evidence="4 5">
    <name type="scientific">Alligator sinensis</name>
    <name type="common">Chinese alligator</name>
    <dbReference type="NCBI Taxonomy" id="38654"/>
    <lineage>
        <taxon>Eukaryota</taxon>
        <taxon>Metazoa</taxon>
        <taxon>Chordata</taxon>
        <taxon>Craniata</taxon>
        <taxon>Vertebrata</taxon>
        <taxon>Euteleostomi</taxon>
        <taxon>Archelosauria</taxon>
        <taxon>Archosauria</taxon>
        <taxon>Crocodylia</taxon>
        <taxon>Alligatoridae</taxon>
        <taxon>Alligatorinae</taxon>
        <taxon>Alligator</taxon>
    </lineage>
</organism>
<dbReference type="InterPro" id="IPR016186">
    <property type="entry name" value="C-type_lectin-like/link_sf"/>
</dbReference>
<dbReference type="InterPro" id="IPR001304">
    <property type="entry name" value="C-type_lectin-like"/>
</dbReference>
<dbReference type="STRING" id="38654.A0A1U7S2G8"/>
<keyword evidence="2" id="KW-0472">Membrane</keyword>
<keyword evidence="2" id="KW-0812">Transmembrane</keyword>